<dbReference type="InterPro" id="IPR015422">
    <property type="entry name" value="PyrdxlP-dep_Trfase_small"/>
</dbReference>
<name>A0ABN8KFQ3_9HYPH</name>
<dbReference type="InterPro" id="IPR005814">
    <property type="entry name" value="Aminotrans_3"/>
</dbReference>
<organism evidence="1 2">
    <name type="scientific">Mesorhizobium escarrei</name>
    <dbReference type="NCBI Taxonomy" id="666018"/>
    <lineage>
        <taxon>Bacteria</taxon>
        <taxon>Pseudomonadati</taxon>
        <taxon>Pseudomonadota</taxon>
        <taxon>Alphaproteobacteria</taxon>
        <taxon>Hyphomicrobiales</taxon>
        <taxon>Phyllobacteriaceae</taxon>
        <taxon>Mesorhizobium</taxon>
    </lineage>
</organism>
<reference evidence="1 2" key="1">
    <citation type="submission" date="2022-03" db="EMBL/GenBank/DDBJ databases">
        <authorList>
            <person name="Brunel B."/>
        </authorList>
    </citation>
    <scope>NUCLEOTIDE SEQUENCE [LARGE SCALE GENOMIC DNA]</scope>
    <source>
        <strain evidence="1">STM5069sample</strain>
    </source>
</reference>
<protein>
    <recommendedName>
        <fullName evidence="3">4-aminobutyrate--2-oxoglutarate transaminase</fullName>
    </recommendedName>
</protein>
<gene>
    <name evidence="1" type="ORF">MES5069_680039</name>
</gene>
<evidence type="ECO:0008006" key="3">
    <source>
        <dbReference type="Google" id="ProtNLM"/>
    </source>
</evidence>
<dbReference type="Pfam" id="PF00202">
    <property type="entry name" value="Aminotran_3"/>
    <property type="match status" value="1"/>
</dbReference>
<sequence>MLNRCANYRSAAISRGVGATTTVYAARAENAEIWEIEGCRYIDFSSAIAVVNTGHRHPKVFIA</sequence>
<dbReference type="InterPro" id="IPR015424">
    <property type="entry name" value="PyrdxlP-dep_Trfase"/>
</dbReference>
<dbReference type="Gene3D" id="3.90.1150.10">
    <property type="entry name" value="Aspartate Aminotransferase, domain 1"/>
    <property type="match status" value="1"/>
</dbReference>
<dbReference type="EMBL" id="CAKXZT010000166">
    <property type="protein sequence ID" value="CAH2408331.1"/>
    <property type="molecule type" value="Genomic_DNA"/>
</dbReference>
<evidence type="ECO:0000313" key="2">
    <source>
        <dbReference type="Proteomes" id="UP001153050"/>
    </source>
</evidence>
<dbReference type="Proteomes" id="UP001153050">
    <property type="component" value="Unassembled WGS sequence"/>
</dbReference>
<accession>A0ABN8KFQ3</accession>
<comment type="caution">
    <text evidence="1">The sequence shown here is derived from an EMBL/GenBank/DDBJ whole genome shotgun (WGS) entry which is preliminary data.</text>
</comment>
<keyword evidence="2" id="KW-1185">Reference proteome</keyword>
<proteinExistence type="predicted"/>
<dbReference type="SUPFAM" id="SSF53383">
    <property type="entry name" value="PLP-dependent transferases"/>
    <property type="match status" value="1"/>
</dbReference>
<evidence type="ECO:0000313" key="1">
    <source>
        <dbReference type="EMBL" id="CAH2408331.1"/>
    </source>
</evidence>